<proteinExistence type="predicted"/>
<name>A0A182UPU2_ANOME</name>
<sequence>MKRGRQLIKYNYGLIQRYASGYECKHDKCQYENLHEHFHCHDTFCRGKVLYKKYEIIRHLKWHKKRKESLKYGFYRFSSSDDCSIQYGACQHNHKHTHYHCVHENCDKVYISTSDVQMHANYHRKHEAIVKNGFQRFRATEDCNTDYCAFRTQRTTHFHCRRENCKYTFKNKADMEKHKTYHLKDEMLLKDGYKKFLKTEDCTYKDCRFSRVCNHIHCMHENCHYVLHSSGQLLSHKRKHERMDTEVDYRRYQMARNLLSKFNQSKADDGARSGGEQSSTEVPEMMYQMRLQMLQHMSYEQIFASENVEMLRNLSMMGNIEEAYLHQIYGGVMGVPVVDFANSQLPTAAQSSGHDKPPPAKRKYKPQEAADHAESPADVPMYLKREALSSTPPRSKLLSNPTVDYRLLKKDDSVLPQTSTTTTNGKPSSSIDTIVGGAADRDRALLETANFLQFSSSKTLFNRKRGRPRKNHVMEVYNNVQDSPQAIFTSFKLEKSDARATVPAEAQAHGVPGTTVAETERNGVLETGRTGSSAGGIAPKAHPQPYVGAGGSSFLGAAHLSGLDSASIFGNFSQLLERHMREVNQEPSTMQNAELNPPEKSRNHLKCVVCQKLFETFADIKNHECRGDRGALEKPLLAFPPALHTGQPALLDYRSQGAFPGPEPPPEGSSSSARMGGVGPSATQQSRDSVSLVKTAGTFFPDVNANKLKYA</sequence>
<dbReference type="VEuPathDB" id="VectorBase:AMEM21_002155"/>
<dbReference type="GO" id="GO:0000981">
    <property type="term" value="F:DNA-binding transcription factor activity, RNA polymerase II-specific"/>
    <property type="evidence" value="ECO:0007669"/>
    <property type="project" value="TreeGrafter"/>
</dbReference>
<feature type="region of interest" description="Disordered" evidence="2">
    <location>
        <begin position="652"/>
        <end position="690"/>
    </location>
</feature>
<dbReference type="GO" id="GO:0045944">
    <property type="term" value="P:positive regulation of transcription by RNA polymerase II"/>
    <property type="evidence" value="ECO:0007669"/>
    <property type="project" value="TreeGrafter"/>
</dbReference>
<keyword evidence="1" id="KW-0863">Zinc-finger</keyword>
<dbReference type="GO" id="GO:0005634">
    <property type="term" value="C:nucleus"/>
    <property type="evidence" value="ECO:0007669"/>
    <property type="project" value="TreeGrafter"/>
</dbReference>
<feature type="domain" description="C2H2-type" evidence="3">
    <location>
        <begin position="158"/>
        <end position="187"/>
    </location>
</feature>
<dbReference type="EnsemblMetazoa" id="AMEM001574-RA">
    <property type="protein sequence ID" value="AMEM001574-PA"/>
    <property type="gene ID" value="AMEM001574"/>
</dbReference>
<dbReference type="PROSITE" id="PS00028">
    <property type="entry name" value="ZINC_FINGER_C2H2_1"/>
    <property type="match status" value="3"/>
</dbReference>
<feature type="domain" description="C2H2-type" evidence="3">
    <location>
        <begin position="99"/>
        <end position="128"/>
    </location>
</feature>
<evidence type="ECO:0000313" key="5">
    <source>
        <dbReference type="Proteomes" id="UP000075903"/>
    </source>
</evidence>
<dbReference type="STRING" id="30066.A0A182UPU2"/>
<dbReference type="SMART" id="SM00355">
    <property type="entry name" value="ZnF_C2H2"/>
    <property type="match status" value="3"/>
</dbReference>
<keyword evidence="1" id="KW-0862">Zinc</keyword>
<keyword evidence="1" id="KW-0479">Metal-binding</keyword>
<evidence type="ECO:0000313" key="4">
    <source>
        <dbReference type="EnsemblMetazoa" id="AMEM001574-PA"/>
    </source>
</evidence>
<evidence type="ECO:0000256" key="1">
    <source>
        <dbReference type="PROSITE-ProRule" id="PRU00042"/>
    </source>
</evidence>
<dbReference type="PANTHER" id="PTHR12451:SF0">
    <property type="entry name" value="ZINC FINGER PROTEIN CASTOR HOMOLOG 1"/>
    <property type="match status" value="1"/>
</dbReference>
<dbReference type="PROSITE" id="PS50157">
    <property type="entry name" value="ZINC_FINGER_C2H2_2"/>
    <property type="match status" value="2"/>
</dbReference>
<evidence type="ECO:0000259" key="3">
    <source>
        <dbReference type="PROSITE" id="PS50157"/>
    </source>
</evidence>
<dbReference type="GO" id="GO:0045664">
    <property type="term" value="P:regulation of neuron differentiation"/>
    <property type="evidence" value="ECO:0007669"/>
    <property type="project" value="TreeGrafter"/>
</dbReference>
<feature type="region of interest" description="Disordered" evidence="2">
    <location>
        <begin position="346"/>
        <end position="380"/>
    </location>
</feature>
<dbReference type="PANTHER" id="PTHR12451">
    <property type="entry name" value="TRANSCRIPTION FACTOR CASTOR PROTEIN MING -RELATED"/>
    <property type="match status" value="1"/>
</dbReference>
<feature type="region of interest" description="Disordered" evidence="2">
    <location>
        <begin position="263"/>
        <end position="282"/>
    </location>
</feature>
<organism evidence="4 5">
    <name type="scientific">Anopheles merus</name>
    <name type="common">Mosquito</name>
    <dbReference type="NCBI Taxonomy" id="30066"/>
    <lineage>
        <taxon>Eukaryota</taxon>
        <taxon>Metazoa</taxon>
        <taxon>Ecdysozoa</taxon>
        <taxon>Arthropoda</taxon>
        <taxon>Hexapoda</taxon>
        <taxon>Insecta</taxon>
        <taxon>Pterygota</taxon>
        <taxon>Neoptera</taxon>
        <taxon>Endopterygota</taxon>
        <taxon>Diptera</taxon>
        <taxon>Nematocera</taxon>
        <taxon>Culicoidea</taxon>
        <taxon>Culicidae</taxon>
        <taxon>Anophelinae</taxon>
        <taxon>Anopheles</taxon>
    </lineage>
</organism>
<feature type="region of interest" description="Disordered" evidence="2">
    <location>
        <begin position="409"/>
        <end position="433"/>
    </location>
</feature>
<dbReference type="Proteomes" id="UP000075903">
    <property type="component" value="Unassembled WGS sequence"/>
</dbReference>
<keyword evidence="5" id="KW-1185">Reference proteome</keyword>
<evidence type="ECO:0000256" key="2">
    <source>
        <dbReference type="SAM" id="MobiDB-lite"/>
    </source>
</evidence>
<feature type="compositionally biased region" description="Basic and acidic residues" evidence="2">
    <location>
        <begin position="365"/>
        <end position="375"/>
    </location>
</feature>
<dbReference type="GO" id="GO:0000977">
    <property type="term" value="F:RNA polymerase II transcription regulatory region sequence-specific DNA binding"/>
    <property type="evidence" value="ECO:0007669"/>
    <property type="project" value="TreeGrafter"/>
</dbReference>
<accession>A0A182UPU2</accession>
<protein>
    <recommendedName>
        <fullName evidence="3">C2H2-type domain-containing protein</fullName>
    </recommendedName>
</protein>
<feature type="compositionally biased region" description="Polar residues" evidence="2">
    <location>
        <begin position="415"/>
        <end position="432"/>
    </location>
</feature>
<dbReference type="VEuPathDB" id="VectorBase:AMEM001574"/>
<dbReference type="InterPro" id="IPR013087">
    <property type="entry name" value="Znf_C2H2_type"/>
</dbReference>
<reference evidence="4" key="1">
    <citation type="submission" date="2020-05" db="UniProtKB">
        <authorList>
            <consortium name="EnsemblMetazoa"/>
        </authorList>
    </citation>
    <scope>IDENTIFICATION</scope>
    <source>
        <strain evidence="4">MAF</strain>
    </source>
</reference>
<dbReference type="AlphaFoldDB" id="A0A182UPU2"/>
<dbReference type="InterPro" id="IPR040373">
    <property type="entry name" value="CASZ1"/>
</dbReference>
<dbReference type="GO" id="GO:0008270">
    <property type="term" value="F:zinc ion binding"/>
    <property type="evidence" value="ECO:0007669"/>
    <property type="project" value="UniProtKB-KW"/>
</dbReference>